<comment type="caution">
    <text evidence="1">The sequence shown here is derived from an EMBL/GenBank/DDBJ whole genome shotgun (WGS) entry which is preliminary data.</text>
</comment>
<dbReference type="AlphaFoldDB" id="A0A1C3E8Y3"/>
<proteinExistence type="predicted"/>
<dbReference type="Proteomes" id="UP000094936">
    <property type="component" value="Unassembled WGS sequence"/>
</dbReference>
<evidence type="ECO:0000313" key="1">
    <source>
        <dbReference type="EMBL" id="ODA29693.1"/>
    </source>
</evidence>
<protein>
    <submittedName>
        <fullName evidence="1">Uncharacterized protein</fullName>
    </submittedName>
</protein>
<name>A0A1C3E8Y3_9GAMM</name>
<keyword evidence="2" id="KW-1185">Reference proteome</keyword>
<dbReference type="EMBL" id="LYBM01000066">
    <property type="protein sequence ID" value="ODA29693.1"/>
    <property type="molecule type" value="Genomic_DNA"/>
</dbReference>
<evidence type="ECO:0000313" key="2">
    <source>
        <dbReference type="Proteomes" id="UP000094936"/>
    </source>
</evidence>
<accession>A0A1C3E8Y3</accession>
<organism evidence="1 2">
    <name type="scientific">Veronia pacifica</name>
    <dbReference type="NCBI Taxonomy" id="1080227"/>
    <lineage>
        <taxon>Bacteria</taxon>
        <taxon>Pseudomonadati</taxon>
        <taxon>Pseudomonadota</taxon>
        <taxon>Gammaproteobacteria</taxon>
        <taxon>Vibrionales</taxon>
        <taxon>Vibrionaceae</taxon>
        <taxon>Veronia</taxon>
    </lineage>
</organism>
<sequence>MQGNLQPALIPEQRLEIIGGVYHKIVMKEHHWTEAFKYQKKRGLNNASSIKVCRGWHDFCVLSINPNTIFVDIPVDSSHGHSSIAGGRDVIMAGEIRFDDLGQIIEWNNKSGHYAVGSHHRFRTDTDLLNHIHMRIPRTSQGMSYLPRDKFRAWDGEI</sequence>
<gene>
    <name evidence="1" type="ORF">A8L45_21955</name>
</gene>
<reference evidence="1 2" key="1">
    <citation type="submission" date="2016-05" db="EMBL/GenBank/DDBJ databases">
        <title>Genomic Taxonomy of the Vibrionaceae.</title>
        <authorList>
            <person name="Gomez-Gil B."/>
            <person name="Enciso-Ibarra J."/>
        </authorList>
    </citation>
    <scope>NUCLEOTIDE SEQUENCE [LARGE SCALE GENOMIC DNA]</scope>
    <source>
        <strain evidence="1 2">CAIM 1920</strain>
    </source>
</reference>